<organism evidence="1 2">
    <name type="scientific">Streptococcus oralis ATCC 49296</name>
    <dbReference type="NCBI Taxonomy" id="888049"/>
    <lineage>
        <taxon>Bacteria</taxon>
        <taxon>Bacillati</taxon>
        <taxon>Bacillota</taxon>
        <taxon>Bacilli</taxon>
        <taxon>Lactobacillales</taxon>
        <taxon>Streptococcaceae</taxon>
        <taxon>Streptococcus</taxon>
    </lineage>
</organism>
<comment type="caution">
    <text evidence="1">The sequence shown here is derived from an EMBL/GenBank/DDBJ whole genome shotgun (WGS) entry which is preliminary data.</text>
</comment>
<dbReference type="AlphaFoldDB" id="E6KJY2"/>
<gene>
    <name evidence="1" type="ORF">HMPREF8578_0547</name>
</gene>
<dbReference type="HOGENOM" id="CLU_3173793_0_0_9"/>
<accession>E6KJY2</accession>
<proteinExistence type="predicted"/>
<protein>
    <submittedName>
        <fullName evidence="1">Uncharacterized protein</fullName>
    </submittedName>
</protein>
<reference evidence="1 2" key="1">
    <citation type="submission" date="2010-11" db="EMBL/GenBank/DDBJ databases">
        <authorList>
            <person name="Muzny D."/>
            <person name="Qin X."/>
            <person name="Deng J."/>
            <person name="Jiang H."/>
            <person name="Liu Y."/>
            <person name="Qu J."/>
            <person name="Song X.-Z."/>
            <person name="Zhang L."/>
            <person name="Thornton R."/>
            <person name="Coyle M."/>
            <person name="Francisco L."/>
            <person name="Jackson L."/>
            <person name="Javaid M."/>
            <person name="Korchina V."/>
            <person name="Kovar C."/>
            <person name="Mata R."/>
            <person name="Mathew T."/>
            <person name="Ngo R."/>
            <person name="Nguyen L."/>
            <person name="Nguyen N."/>
            <person name="Okwuonu G."/>
            <person name="Ongeri F."/>
            <person name="Pham C."/>
            <person name="Simmons D."/>
            <person name="Wilczek-Boney K."/>
            <person name="Hale W."/>
            <person name="Jakkamsetti A."/>
            <person name="Pham P."/>
            <person name="Ruth R."/>
            <person name="San Lucas F."/>
            <person name="Warren J."/>
            <person name="Zhang J."/>
            <person name="Zhao Z."/>
            <person name="Zhou C."/>
            <person name="Zhu D."/>
            <person name="Lee S."/>
            <person name="Bess C."/>
            <person name="Blankenburg K."/>
            <person name="Forbes L."/>
            <person name="Fu Q."/>
            <person name="Gubbala S."/>
            <person name="Hirani K."/>
            <person name="Jayaseelan J.C."/>
            <person name="Lara F."/>
            <person name="Munidasa M."/>
            <person name="Palculict T."/>
            <person name="Patil S."/>
            <person name="Pu L.-L."/>
            <person name="Saada N."/>
            <person name="Tang L."/>
            <person name="Weissenberger G."/>
            <person name="Zhu Y."/>
            <person name="Hemphill L."/>
            <person name="Shang Y."/>
            <person name="Youmans B."/>
            <person name="Ayvaz T."/>
            <person name="Ross M."/>
            <person name="Santibanez J."/>
            <person name="Aqrawi P."/>
            <person name="Gross S."/>
            <person name="Joshi V."/>
            <person name="Fowler G."/>
            <person name="Nazareth L."/>
            <person name="Reid J."/>
            <person name="Worley K."/>
            <person name="Petrosino J."/>
            <person name="Highlander S."/>
            <person name="Gibbs R."/>
        </authorList>
    </citation>
    <scope>NUCLEOTIDE SEQUENCE [LARGE SCALE GENOMIC DNA]</scope>
    <source>
        <strain evidence="1 2">ATCC 49296</strain>
    </source>
</reference>
<sequence length="47" mass="5891">MCKNISYNKLFLDLNEIKYSFFLTNENEKSIIYTIIKYKNKRRLFYE</sequence>
<evidence type="ECO:0000313" key="2">
    <source>
        <dbReference type="Proteomes" id="UP000004500"/>
    </source>
</evidence>
<dbReference type="Proteomes" id="UP000004500">
    <property type="component" value="Unassembled WGS sequence"/>
</dbReference>
<evidence type="ECO:0000313" key="1">
    <source>
        <dbReference type="EMBL" id="EFU63684.1"/>
    </source>
</evidence>
<dbReference type="EMBL" id="AEPO01000009">
    <property type="protein sequence ID" value="EFU63684.1"/>
    <property type="molecule type" value="Genomic_DNA"/>
</dbReference>
<name>E6KJY2_STROR</name>